<proteinExistence type="predicted"/>
<sequence>MRRIKKLKKYRINLNDLSKVSDPILEVYHCLDFDDANMSIEDLYERLIQINDTIVIELCQKSLINDELYQIINCFENVQQKNDKVYLIHEVD</sequence>
<evidence type="ECO:0008006" key="3">
    <source>
        <dbReference type="Google" id="ProtNLM"/>
    </source>
</evidence>
<reference evidence="1 2" key="1">
    <citation type="submission" date="2013-06" db="EMBL/GenBank/DDBJ databases">
        <authorList>
            <person name="Weinstock G."/>
            <person name="Sodergren E."/>
            <person name="Lobos E.A."/>
            <person name="Fulton L."/>
            <person name="Fulton R."/>
            <person name="Courtney L."/>
            <person name="Fronick C."/>
            <person name="O'Laughlin M."/>
            <person name="Godfrey J."/>
            <person name="Wilson R.M."/>
            <person name="Miner T."/>
            <person name="Farmer C."/>
            <person name="Delehaunty K."/>
            <person name="Cordes M."/>
            <person name="Minx P."/>
            <person name="Tomlinson C."/>
            <person name="Chen J."/>
            <person name="Wollam A."/>
            <person name="Pepin K.H."/>
            <person name="Bhonagiri V."/>
            <person name="Zhang X."/>
            <person name="Warren W."/>
            <person name="Mitreva M."/>
            <person name="Mardis E.R."/>
            <person name="Wilson R.K."/>
        </authorList>
    </citation>
    <scope>NUCLEOTIDE SEQUENCE [LARGE SCALE GENOMIC DNA]</scope>
    <source>
        <strain evidence="1 2">ATCC 27803</strain>
    </source>
</reference>
<dbReference type="EMBL" id="AWVI01000039">
    <property type="protein sequence ID" value="ERK45773.1"/>
    <property type="molecule type" value="Genomic_DNA"/>
</dbReference>
<gene>
    <name evidence="1" type="ORF">HMPREF0367_00873</name>
</gene>
<organism evidence="1 2">
    <name type="scientific">Faecalitalea cylindroides ATCC 27803</name>
    <dbReference type="NCBI Taxonomy" id="649755"/>
    <lineage>
        <taxon>Bacteria</taxon>
        <taxon>Bacillati</taxon>
        <taxon>Bacillota</taxon>
        <taxon>Erysipelotrichia</taxon>
        <taxon>Erysipelotrichales</taxon>
        <taxon>Erysipelotrichaceae</taxon>
        <taxon>Faecalitalea</taxon>
    </lineage>
</organism>
<accession>U2QWT7</accession>
<evidence type="ECO:0000313" key="2">
    <source>
        <dbReference type="Proteomes" id="UP000016658"/>
    </source>
</evidence>
<evidence type="ECO:0000313" key="1">
    <source>
        <dbReference type="EMBL" id="ERK45773.1"/>
    </source>
</evidence>
<dbReference type="HOGENOM" id="CLU_2408914_0_0_9"/>
<comment type="caution">
    <text evidence="1">The sequence shown here is derived from an EMBL/GenBank/DDBJ whole genome shotgun (WGS) entry which is preliminary data.</text>
</comment>
<dbReference type="Proteomes" id="UP000016658">
    <property type="component" value="Unassembled WGS sequence"/>
</dbReference>
<dbReference type="AlphaFoldDB" id="U2QWT7"/>
<name>U2QWT7_9FIRM</name>
<protein>
    <recommendedName>
        <fullName evidence="3">Barstar (barnase inhibitor) domain-containing protein</fullName>
    </recommendedName>
</protein>